<dbReference type="PANTHER" id="PTHR37419:SF1">
    <property type="entry name" value="SERINE_THREONINE-PROTEIN KINASE TOXIN HIPA"/>
    <property type="match status" value="1"/>
</dbReference>
<gene>
    <name evidence="5" type="ORF">K05K4_52270</name>
</gene>
<name>A0A1W6UFZ3_VIBAL</name>
<feature type="domain" description="HipA-like C-terminal" evidence="4">
    <location>
        <begin position="591"/>
        <end position="755"/>
    </location>
</feature>
<comment type="similarity">
    <text evidence="1">Belongs to the HipA Ser/Thr kinase family.</text>
</comment>
<evidence type="ECO:0000256" key="1">
    <source>
        <dbReference type="ARBA" id="ARBA00010164"/>
    </source>
</evidence>
<dbReference type="PANTHER" id="PTHR37419">
    <property type="entry name" value="SERINE/THREONINE-PROTEIN KINASE TOXIN HIPA"/>
    <property type="match status" value="1"/>
</dbReference>
<accession>A0A1W6UFZ3</accession>
<reference evidence="5" key="1">
    <citation type="submission" date="2016-10" db="EMBL/GenBank/DDBJ databases">
        <title>The High Quality Genome of Vibrio alginolyticus K01M1.</title>
        <authorList>
            <person name="Wendling C."/>
            <person name="Chibani C.M."/>
            <person name="Hertel R."/>
            <person name="Sproer C."/>
            <person name="Bunk B."/>
            <person name="Overmann J."/>
            <person name="Roth O."/>
            <person name="Liesegang H."/>
        </authorList>
    </citation>
    <scope>NUCLEOTIDE SEQUENCE</scope>
    <source>
        <strain evidence="5">K05K4</strain>
        <plasmid evidence="5">pL289</plasmid>
    </source>
</reference>
<dbReference type="InterPro" id="IPR012893">
    <property type="entry name" value="HipA-like_C"/>
</dbReference>
<evidence type="ECO:0000259" key="4">
    <source>
        <dbReference type="Pfam" id="PF07804"/>
    </source>
</evidence>
<dbReference type="InterPro" id="IPR052028">
    <property type="entry name" value="HipA_Ser/Thr_kinase"/>
</dbReference>
<sequence>MKSKNTSIISSKPTVLTPCLAKDLGSKGNIELENFKQLIADDKAYLLNLYINEKKSGILLGIESPTFSMHQQFAPDIQAMHIRSAIYEQVDTFSYWMNLLPSPESLNKNTPVRDNFWNFHSPQFKEGENSIRLSVTIGSTEHTLYNATVTKLPVKLLKYLMSANTRFPYELNDKTYDYIPESIDVDKIKSKVSKFFNVSVSMATALLFAKELKTENDLNDLLSIIQTRFDIDVQLDKISELIPNLYQMAEYYFTESNGLLDARENVAQIDDLITVQSSTIEKRLGARRAFIDGILDTFTVKHYGLPVALMINHYEQGVLALPDFGSIDSNHNSQLTNLVKNLLPEHSKSENEDINLREFVSKNQRLISSFAFEPTNFEHHFAALRTASYIPRCNKLNADTIDFHSTTLSSDHVFGGEVDDLPKNDKHFLGKIKSDFLEAGGVLISGVQSKLLMNLYQLEETGEQRLQVSRGNIKSTHIAKFPMLGRIDNLAVAEWLGLTLTKAAGLKTSKFQLVRSTANQPSLTHTNNDEATENLVGESDIMRSILGDVGERNEDSPFSMNEIFEADNDTEFDEFIQSHVINESVDSMSHPPFIVIERFDIAHEQVNPNTQYISQDFCALAQRESSKKYDYDFEGVAAILKSHIVDNKMLKEAQEHLLRLIVASLAIANNDLHLKNLSLLTTVNEQGVHIGLSPVYDVLCAPMVSPIINEYDYKQAMPINGTCRPSITNIIDYAVEHLDFDKGAATAIVRDVIFSIRSEVQTLKSNIDTIFNNDPTLTERLKEGLQYVNRNVNHIIKHGVEWSKGQRERTYTP</sequence>
<dbReference type="Pfam" id="PF07804">
    <property type="entry name" value="HipA_C"/>
    <property type="match status" value="1"/>
</dbReference>
<keyword evidence="5" id="KW-0614">Plasmid</keyword>
<evidence type="ECO:0000256" key="3">
    <source>
        <dbReference type="ARBA" id="ARBA00022777"/>
    </source>
</evidence>
<keyword evidence="3" id="KW-0418">Kinase</keyword>
<geneLocation type="plasmid" evidence="5">
    <name>pL289</name>
</geneLocation>
<dbReference type="AlphaFoldDB" id="A0A1W6UFZ3"/>
<dbReference type="GO" id="GO:0004674">
    <property type="term" value="F:protein serine/threonine kinase activity"/>
    <property type="evidence" value="ECO:0007669"/>
    <property type="project" value="TreeGrafter"/>
</dbReference>
<dbReference type="GO" id="GO:0005829">
    <property type="term" value="C:cytosol"/>
    <property type="evidence" value="ECO:0007669"/>
    <property type="project" value="TreeGrafter"/>
</dbReference>
<evidence type="ECO:0000313" key="5">
    <source>
        <dbReference type="EMBL" id="ARP21929.1"/>
    </source>
</evidence>
<protein>
    <recommendedName>
        <fullName evidence="4">HipA-like C-terminal domain-containing protein</fullName>
    </recommendedName>
</protein>
<evidence type="ECO:0000256" key="2">
    <source>
        <dbReference type="ARBA" id="ARBA00022679"/>
    </source>
</evidence>
<keyword evidence="2" id="KW-0808">Transferase</keyword>
<organism evidence="5">
    <name type="scientific">Vibrio alginolyticus</name>
    <dbReference type="NCBI Taxonomy" id="663"/>
    <lineage>
        <taxon>Bacteria</taxon>
        <taxon>Pseudomonadati</taxon>
        <taxon>Pseudomonadota</taxon>
        <taxon>Gammaproteobacteria</taxon>
        <taxon>Vibrionales</taxon>
        <taxon>Vibrionaceae</taxon>
        <taxon>Vibrio</taxon>
    </lineage>
</organism>
<proteinExistence type="inferred from homology"/>
<dbReference type="RefSeq" id="WP_025767582.1">
    <property type="nucleotide sequence ID" value="NZ_CP017893.1"/>
</dbReference>
<dbReference type="Gene3D" id="1.10.1070.20">
    <property type="match status" value="1"/>
</dbReference>
<dbReference type="EMBL" id="CP017904">
    <property type="protein sequence ID" value="ARP21929.1"/>
    <property type="molecule type" value="Genomic_DNA"/>
</dbReference>